<reference evidence="2" key="2">
    <citation type="submission" date="2021-02" db="EMBL/GenBank/DDBJ databases">
        <authorList>
            <person name="Kimball J.A."/>
            <person name="Haas M.W."/>
            <person name="Macchietto M."/>
            <person name="Kono T."/>
            <person name="Duquette J."/>
            <person name="Shao M."/>
        </authorList>
    </citation>
    <scope>NUCLEOTIDE SEQUENCE</scope>
    <source>
        <tissue evidence="2">Fresh leaf tissue</tissue>
    </source>
</reference>
<sequence>MAAIEASSLCSPWEILLVASVIVATDVAAVTLLFKGSGDHGEEGHLVLAQLDLLDIDLGGWCSYNAQITVI</sequence>
<evidence type="ECO:0000256" key="1">
    <source>
        <dbReference type="SAM" id="Phobius"/>
    </source>
</evidence>
<proteinExistence type="predicted"/>
<dbReference type="Proteomes" id="UP000729402">
    <property type="component" value="Unassembled WGS sequence"/>
</dbReference>
<keyword evidence="3" id="KW-1185">Reference proteome</keyword>
<comment type="caution">
    <text evidence="2">The sequence shown here is derived from an EMBL/GenBank/DDBJ whole genome shotgun (WGS) entry which is preliminary data.</text>
</comment>
<evidence type="ECO:0000313" key="3">
    <source>
        <dbReference type="Proteomes" id="UP000729402"/>
    </source>
</evidence>
<accession>A0A8J5SWM6</accession>
<protein>
    <submittedName>
        <fullName evidence="2">Uncharacterized protein</fullName>
    </submittedName>
</protein>
<dbReference type="EMBL" id="JAAALK010000286">
    <property type="protein sequence ID" value="KAG8063246.1"/>
    <property type="molecule type" value="Genomic_DNA"/>
</dbReference>
<gene>
    <name evidence="2" type="ORF">GUJ93_ZPchr0003g16710</name>
</gene>
<keyword evidence="1" id="KW-0472">Membrane</keyword>
<keyword evidence="1" id="KW-1133">Transmembrane helix</keyword>
<dbReference type="AlphaFoldDB" id="A0A8J5SWM6"/>
<organism evidence="2 3">
    <name type="scientific">Zizania palustris</name>
    <name type="common">Northern wild rice</name>
    <dbReference type="NCBI Taxonomy" id="103762"/>
    <lineage>
        <taxon>Eukaryota</taxon>
        <taxon>Viridiplantae</taxon>
        <taxon>Streptophyta</taxon>
        <taxon>Embryophyta</taxon>
        <taxon>Tracheophyta</taxon>
        <taxon>Spermatophyta</taxon>
        <taxon>Magnoliopsida</taxon>
        <taxon>Liliopsida</taxon>
        <taxon>Poales</taxon>
        <taxon>Poaceae</taxon>
        <taxon>BOP clade</taxon>
        <taxon>Oryzoideae</taxon>
        <taxon>Oryzeae</taxon>
        <taxon>Zizaniinae</taxon>
        <taxon>Zizania</taxon>
    </lineage>
</organism>
<feature type="transmembrane region" description="Helical" evidence="1">
    <location>
        <begin position="15"/>
        <end position="34"/>
    </location>
</feature>
<name>A0A8J5SWM6_ZIZPA</name>
<reference evidence="2" key="1">
    <citation type="journal article" date="2021" name="bioRxiv">
        <title>Whole Genome Assembly and Annotation of Northern Wild Rice, Zizania palustris L., Supports a Whole Genome Duplication in the Zizania Genus.</title>
        <authorList>
            <person name="Haas M."/>
            <person name="Kono T."/>
            <person name="Macchietto M."/>
            <person name="Millas R."/>
            <person name="McGilp L."/>
            <person name="Shao M."/>
            <person name="Duquette J."/>
            <person name="Hirsch C.N."/>
            <person name="Kimball J."/>
        </authorList>
    </citation>
    <scope>NUCLEOTIDE SEQUENCE</scope>
    <source>
        <tissue evidence="2">Fresh leaf tissue</tissue>
    </source>
</reference>
<evidence type="ECO:0000313" key="2">
    <source>
        <dbReference type="EMBL" id="KAG8063246.1"/>
    </source>
</evidence>
<keyword evidence="1" id="KW-0812">Transmembrane</keyword>